<organism evidence="1 2">
    <name type="scientific">Diaporthe helianthi</name>
    <dbReference type="NCBI Taxonomy" id="158607"/>
    <lineage>
        <taxon>Eukaryota</taxon>
        <taxon>Fungi</taxon>
        <taxon>Dikarya</taxon>
        <taxon>Ascomycota</taxon>
        <taxon>Pezizomycotina</taxon>
        <taxon>Sordariomycetes</taxon>
        <taxon>Sordariomycetidae</taxon>
        <taxon>Diaporthales</taxon>
        <taxon>Diaporthaceae</taxon>
        <taxon>Diaporthe</taxon>
    </lineage>
</organism>
<proteinExistence type="predicted"/>
<comment type="caution">
    <text evidence="1">The sequence shown here is derived from an EMBL/GenBank/DDBJ whole genome shotgun (WGS) entry which is preliminary data.</text>
</comment>
<dbReference type="Proteomes" id="UP000094444">
    <property type="component" value="Unassembled WGS sequence"/>
</dbReference>
<gene>
    <name evidence="1" type="ORF">DHEL01_v205796</name>
</gene>
<dbReference type="OrthoDB" id="5346581at2759"/>
<evidence type="ECO:0000313" key="2">
    <source>
        <dbReference type="Proteomes" id="UP000094444"/>
    </source>
</evidence>
<sequence length="232" mass="26872">MEHVDIFRNALEKILASEVAETTFSEIIDGLPTKATWLQYDDWDEDHPVNTLGHEMICDGAREKARRFRDELDIYILSFPSSYPAGIADVVGYWAEARIFGGVVVFDRGPTGVEPDDNGPCPLPIESSLQNGYRYHPHDAMSRYNIFRDRYERIEPATRNNNRVFMDGRNWPEVQYLFKAIELQEKKIWGMEIDEAELAAAEEGMRRITPSSPHWIEPDAMDEDSLHMWSFR</sequence>
<reference evidence="1" key="1">
    <citation type="submission" date="2017-09" db="EMBL/GenBank/DDBJ databases">
        <title>Polyketide synthases of a Diaporthe helianthi virulent isolate.</title>
        <authorList>
            <person name="Baroncelli R."/>
        </authorList>
    </citation>
    <scope>NUCLEOTIDE SEQUENCE [LARGE SCALE GENOMIC DNA]</scope>
    <source>
        <strain evidence="1">7/96</strain>
    </source>
</reference>
<protein>
    <submittedName>
        <fullName evidence="1">Uncharacterized protein</fullName>
    </submittedName>
</protein>
<evidence type="ECO:0000313" key="1">
    <source>
        <dbReference type="EMBL" id="POS75812.1"/>
    </source>
</evidence>
<dbReference type="InParanoid" id="A0A2P5HZY5"/>
<dbReference type="EMBL" id="MAVT02000441">
    <property type="protein sequence ID" value="POS75812.1"/>
    <property type="molecule type" value="Genomic_DNA"/>
</dbReference>
<keyword evidence="2" id="KW-1185">Reference proteome</keyword>
<dbReference type="AlphaFoldDB" id="A0A2P5HZY5"/>
<accession>A0A2P5HZY5</accession>
<name>A0A2P5HZY5_DIAHE</name>